<dbReference type="Proteomes" id="UP000051681">
    <property type="component" value="Unassembled WGS sequence"/>
</dbReference>
<gene>
    <name evidence="2" type="primary">gmr</name>
    <name evidence="2" type="ORF">TM5383_01872</name>
</gene>
<feature type="domain" description="EAL" evidence="1">
    <location>
        <begin position="25"/>
        <end position="275"/>
    </location>
</feature>
<dbReference type="RefSeq" id="WP_231725087.1">
    <property type="nucleotide sequence ID" value="NZ_CYSF01000007.1"/>
</dbReference>
<dbReference type="STRING" id="340021.TM5383_01872"/>
<evidence type="ECO:0000313" key="2">
    <source>
        <dbReference type="EMBL" id="CUH84660.1"/>
    </source>
</evidence>
<dbReference type="PANTHER" id="PTHR33121:SF79">
    <property type="entry name" value="CYCLIC DI-GMP PHOSPHODIESTERASE PDED-RELATED"/>
    <property type="match status" value="1"/>
</dbReference>
<keyword evidence="2" id="KW-0378">Hydrolase</keyword>
<protein>
    <submittedName>
        <fullName evidence="2">Cyclic di-GMP phosphodiesterase Gmr</fullName>
        <ecNumber evidence="2">3.1.4.52</ecNumber>
    </submittedName>
</protein>
<dbReference type="InterPro" id="IPR001633">
    <property type="entry name" value="EAL_dom"/>
</dbReference>
<evidence type="ECO:0000313" key="3">
    <source>
        <dbReference type="Proteomes" id="UP000051681"/>
    </source>
</evidence>
<dbReference type="Pfam" id="PF00563">
    <property type="entry name" value="EAL"/>
    <property type="match status" value="1"/>
</dbReference>
<dbReference type="PROSITE" id="PS50883">
    <property type="entry name" value="EAL"/>
    <property type="match status" value="1"/>
</dbReference>
<name>A0A0P1GQ07_9RHOB</name>
<keyword evidence="3" id="KW-1185">Reference proteome</keyword>
<dbReference type="InterPro" id="IPR050706">
    <property type="entry name" value="Cyclic-di-GMP_PDE-like"/>
</dbReference>
<dbReference type="Gene3D" id="3.20.20.450">
    <property type="entry name" value="EAL domain"/>
    <property type="match status" value="1"/>
</dbReference>
<organism evidence="2 3">
    <name type="scientific">Thalassovita mediterranea</name>
    <dbReference type="NCBI Taxonomy" id="340021"/>
    <lineage>
        <taxon>Bacteria</taxon>
        <taxon>Pseudomonadati</taxon>
        <taxon>Pseudomonadota</taxon>
        <taxon>Alphaproteobacteria</taxon>
        <taxon>Rhodobacterales</taxon>
        <taxon>Roseobacteraceae</taxon>
        <taxon>Thalassovita</taxon>
    </lineage>
</organism>
<proteinExistence type="predicted"/>
<dbReference type="PANTHER" id="PTHR33121">
    <property type="entry name" value="CYCLIC DI-GMP PHOSPHODIESTERASE PDEF"/>
    <property type="match status" value="1"/>
</dbReference>
<dbReference type="CDD" id="cd01948">
    <property type="entry name" value="EAL"/>
    <property type="match status" value="1"/>
</dbReference>
<dbReference type="SMART" id="SM00052">
    <property type="entry name" value="EAL"/>
    <property type="match status" value="1"/>
</dbReference>
<accession>A0A0P1GQ07</accession>
<sequence length="275" mass="31131">MPQKTTLEIPDELSTPVKYAVHQRGRDILAMVRAALKHGEVRLAYQPIVEARRPDRIAFYEGLFRVLDADGRIIPARDFMPYAEDSDIGRDIDCRALEIGLQALSQTEGLRLSINMSARSIGYGRWSQVLERGLADDPTVGARLILEITEASAMTVPELVIAFMQRWRRHGIAFALDDFGAGATSFRYLRDFRFDIVKIDRQFCHRVHCNRDDQVLVRAMALIAQQFDMMTVAEGVEDSADAAWLRRAGLHCMQGYHFALPQLQPSWELPGLKTA</sequence>
<dbReference type="SUPFAM" id="SSF141868">
    <property type="entry name" value="EAL domain-like"/>
    <property type="match status" value="1"/>
</dbReference>
<reference evidence="2 3" key="1">
    <citation type="submission" date="2015-09" db="EMBL/GenBank/DDBJ databases">
        <authorList>
            <consortium name="Swine Surveillance"/>
        </authorList>
    </citation>
    <scope>NUCLEOTIDE SEQUENCE [LARGE SCALE GENOMIC DNA]</scope>
    <source>
        <strain evidence="2 3">CECT 8383</strain>
    </source>
</reference>
<dbReference type="EMBL" id="CYSF01000007">
    <property type="protein sequence ID" value="CUH84660.1"/>
    <property type="molecule type" value="Genomic_DNA"/>
</dbReference>
<dbReference type="GO" id="GO:0071111">
    <property type="term" value="F:cyclic-guanylate-specific phosphodiesterase activity"/>
    <property type="evidence" value="ECO:0007669"/>
    <property type="project" value="UniProtKB-EC"/>
</dbReference>
<evidence type="ECO:0000259" key="1">
    <source>
        <dbReference type="PROSITE" id="PS50883"/>
    </source>
</evidence>
<dbReference type="EC" id="3.1.4.52" evidence="2"/>
<dbReference type="InterPro" id="IPR035919">
    <property type="entry name" value="EAL_sf"/>
</dbReference>
<dbReference type="AlphaFoldDB" id="A0A0P1GQ07"/>